<sequence>MPMGRESPSAPCFPPTPLSITHYFAALEKLFSLCKPAVTGGGDKIDWACFYTDNNTYELWAQIHDGMDDVDKNLYEDFKTKTLKDYPGAGNNKHQYATWDLDNLVHKDFYSISTWLIKHNRISVLDQQKSLLCILKFLPTKSCLWDKMLNRLKRKYDRAVDKPWTMAKLKETAEWALGNTTTKVQPLSPDYLQDASPAPVPVDVKTESNPQVANFTGCMANLEGMVSVRATQAD</sequence>
<dbReference type="OrthoDB" id="3260031at2759"/>
<proteinExistence type="predicted"/>
<accession>M5FPI3</accession>
<keyword evidence="2" id="KW-1185">Reference proteome</keyword>
<protein>
    <submittedName>
        <fullName evidence="1">Uncharacterized protein</fullName>
    </submittedName>
</protein>
<evidence type="ECO:0000313" key="2">
    <source>
        <dbReference type="Proteomes" id="UP000030653"/>
    </source>
</evidence>
<dbReference type="AlphaFoldDB" id="M5FPI3"/>
<gene>
    <name evidence="1" type="ORF">DACRYDRAFT_112743</name>
</gene>
<dbReference type="Proteomes" id="UP000030653">
    <property type="component" value="Unassembled WGS sequence"/>
</dbReference>
<dbReference type="EMBL" id="JH795942">
    <property type="protein sequence ID" value="EJT96459.1"/>
    <property type="molecule type" value="Genomic_DNA"/>
</dbReference>
<evidence type="ECO:0000313" key="1">
    <source>
        <dbReference type="EMBL" id="EJT96459.1"/>
    </source>
</evidence>
<name>M5FPI3_DACPD</name>
<dbReference type="RefSeq" id="XP_040623357.1">
    <property type="nucleotide sequence ID" value="XM_040769494.1"/>
</dbReference>
<dbReference type="GeneID" id="63684556"/>
<dbReference type="HOGENOM" id="CLU_003921_4_0_1"/>
<organism evidence="1 2">
    <name type="scientific">Dacryopinax primogenitus (strain DJM 731)</name>
    <name type="common">Brown rot fungus</name>
    <dbReference type="NCBI Taxonomy" id="1858805"/>
    <lineage>
        <taxon>Eukaryota</taxon>
        <taxon>Fungi</taxon>
        <taxon>Dikarya</taxon>
        <taxon>Basidiomycota</taxon>
        <taxon>Agaricomycotina</taxon>
        <taxon>Dacrymycetes</taxon>
        <taxon>Dacrymycetales</taxon>
        <taxon>Dacrymycetaceae</taxon>
        <taxon>Dacryopinax</taxon>
    </lineage>
</organism>
<reference evidence="1 2" key="1">
    <citation type="journal article" date="2012" name="Science">
        <title>The Paleozoic origin of enzymatic lignin decomposition reconstructed from 31 fungal genomes.</title>
        <authorList>
            <person name="Floudas D."/>
            <person name="Binder M."/>
            <person name="Riley R."/>
            <person name="Barry K."/>
            <person name="Blanchette R.A."/>
            <person name="Henrissat B."/>
            <person name="Martinez A.T."/>
            <person name="Otillar R."/>
            <person name="Spatafora J.W."/>
            <person name="Yadav J.S."/>
            <person name="Aerts A."/>
            <person name="Benoit I."/>
            <person name="Boyd A."/>
            <person name="Carlson A."/>
            <person name="Copeland A."/>
            <person name="Coutinho P.M."/>
            <person name="de Vries R.P."/>
            <person name="Ferreira P."/>
            <person name="Findley K."/>
            <person name="Foster B."/>
            <person name="Gaskell J."/>
            <person name="Glotzer D."/>
            <person name="Gorecki P."/>
            <person name="Heitman J."/>
            <person name="Hesse C."/>
            <person name="Hori C."/>
            <person name="Igarashi K."/>
            <person name="Jurgens J.A."/>
            <person name="Kallen N."/>
            <person name="Kersten P."/>
            <person name="Kohler A."/>
            <person name="Kuees U."/>
            <person name="Kumar T.K.A."/>
            <person name="Kuo A."/>
            <person name="LaButti K."/>
            <person name="Larrondo L.F."/>
            <person name="Lindquist E."/>
            <person name="Ling A."/>
            <person name="Lombard V."/>
            <person name="Lucas S."/>
            <person name="Lundell T."/>
            <person name="Martin R."/>
            <person name="McLaughlin D.J."/>
            <person name="Morgenstern I."/>
            <person name="Morin E."/>
            <person name="Murat C."/>
            <person name="Nagy L.G."/>
            <person name="Nolan M."/>
            <person name="Ohm R.A."/>
            <person name="Patyshakuliyeva A."/>
            <person name="Rokas A."/>
            <person name="Ruiz-Duenas F.J."/>
            <person name="Sabat G."/>
            <person name="Salamov A."/>
            <person name="Samejima M."/>
            <person name="Schmutz J."/>
            <person name="Slot J.C."/>
            <person name="St John F."/>
            <person name="Stenlid J."/>
            <person name="Sun H."/>
            <person name="Sun S."/>
            <person name="Syed K."/>
            <person name="Tsang A."/>
            <person name="Wiebenga A."/>
            <person name="Young D."/>
            <person name="Pisabarro A."/>
            <person name="Eastwood D.C."/>
            <person name="Martin F."/>
            <person name="Cullen D."/>
            <person name="Grigoriev I.V."/>
            <person name="Hibbett D.S."/>
        </authorList>
    </citation>
    <scope>NUCLEOTIDE SEQUENCE [LARGE SCALE GENOMIC DNA]</scope>
    <source>
        <strain evidence="1 2">DJM-731 SS1</strain>
    </source>
</reference>